<proteinExistence type="predicted"/>
<sequence length="160" mass="18829">MSVVEVDYMRQPNMFKQRARRHTSDKETPSTPQASSSTKHTRTLCTIQPQSLASYYEPWLHELQWLLNIEHPVMYTLMTSLVSKTQQDFLREGLWHVCAMIQCVTQGKERWRILIWDPNFEILGLSKQRERGGGYNVWINRQLQERNEDGCCVPLTLAFL</sequence>
<name>A0AAD6S293_9AGAR</name>
<accession>A0AAD6S293</accession>
<organism evidence="2 3">
    <name type="scientific">Mycena alexandri</name>
    <dbReference type="NCBI Taxonomy" id="1745969"/>
    <lineage>
        <taxon>Eukaryota</taxon>
        <taxon>Fungi</taxon>
        <taxon>Dikarya</taxon>
        <taxon>Basidiomycota</taxon>
        <taxon>Agaricomycotina</taxon>
        <taxon>Agaricomycetes</taxon>
        <taxon>Agaricomycetidae</taxon>
        <taxon>Agaricales</taxon>
        <taxon>Marasmiineae</taxon>
        <taxon>Mycenaceae</taxon>
        <taxon>Mycena</taxon>
    </lineage>
</organism>
<keyword evidence="3" id="KW-1185">Reference proteome</keyword>
<feature type="region of interest" description="Disordered" evidence="1">
    <location>
        <begin position="15"/>
        <end position="41"/>
    </location>
</feature>
<reference evidence="2" key="1">
    <citation type="submission" date="2023-03" db="EMBL/GenBank/DDBJ databases">
        <title>Massive genome expansion in bonnet fungi (Mycena s.s.) driven by repeated elements and novel gene families across ecological guilds.</title>
        <authorList>
            <consortium name="Lawrence Berkeley National Laboratory"/>
            <person name="Harder C.B."/>
            <person name="Miyauchi S."/>
            <person name="Viragh M."/>
            <person name="Kuo A."/>
            <person name="Thoen E."/>
            <person name="Andreopoulos B."/>
            <person name="Lu D."/>
            <person name="Skrede I."/>
            <person name="Drula E."/>
            <person name="Henrissat B."/>
            <person name="Morin E."/>
            <person name="Kohler A."/>
            <person name="Barry K."/>
            <person name="LaButti K."/>
            <person name="Morin E."/>
            <person name="Salamov A."/>
            <person name="Lipzen A."/>
            <person name="Mereny Z."/>
            <person name="Hegedus B."/>
            <person name="Baldrian P."/>
            <person name="Stursova M."/>
            <person name="Weitz H."/>
            <person name="Taylor A."/>
            <person name="Grigoriev I.V."/>
            <person name="Nagy L.G."/>
            <person name="Martin F."/>
            <person name="Kauserud H."/>
        </authorList>
    </citation>
    <scope>NUCLEOTIDE SEQUENCE</scope>
    <source>
        <strain evidence="2">CBHHK200</strain>
    </source>
</reference>
<evidence type="ECO:0000256" key="1">
    <source>
        <dbReference type="SAM" id="MobiDB-lite"/>
    </source>
</evidence>
<feature type="compositionally biased region" description="Polar residues" evidence="1">
    <location>
        <begin position="29"/>
        <end position="41"/>
    </location>
</feature>
<gene>
    <name evidence="2" type="ORF">C8F04DRAFT_1200306</name>
</gene>
<dbReference type="EMBL" id="JARJCM010000396">
    <property type="protein sequence ID" value="KAJ7017562.1"/>
    <property type="molecule type" value="Genomic_DNA"/>
</dbReference>
<dbReference type="AlphaFoldDB" id="A0AAD6S293"/>
<evidence type="ECO:0000313" key="2">
    <source>
        <dbReference type="EMBL" id="KAJ7017562.1"/>
    </source>
</evidence>
<evidence type="ECO:0000313" key="3">
    <source>
        <dbReference type="Proteomes" id="UP001218188"/>
    </source>
</evidence>
<comment type="caution">
    <text evidence="2">The sequence shown here is derived from an EMBL/GenBank/DDBJ whole genome shotgun (WGS) entry which is preliminary data.</text>
</comment>
<protein>
    <submittedName>
        <fullName evidence="2">Uncharacterized protein</fullName>
    </submittedName>
</protein>
<dbReference type="Proteomes" id="UP001218188">
    <property type="component" value="Unassembled WGS sequence"/>
</dbReference>